<name>A0ACD1ABD4_9FIRM</name>
<protein>
    <submittedName>
        <fullName evidence="1">Uncharacterized protein</fullName>
    </submittedName>
</protein>
<reference evidence="1" key="1">
    <citation type="submission" date="2019-08" db="EMBL/GenBank/DDBJ databases">
        <title>Genome sequence of Clostridiales bacterium MT110.</title>
        <authorList>
            <person name="Cao J."/>
        </authorList>
    </citation>
    <scope>NUCLEOTIDE SEQUENCE</scope>
    <source>
        <strain evidence="1">MT110</strain>
    </source>
</reference>
<proteinExistence type="predicted"/>
<keyword evidence="2" id="KW-1185">Reference proteome</keyword>
<evidence type="ECO:0000313" key="2">
    <source>
        <dbReference type="Proteomes" id="UP000594014"/>
    </source>
</evidence>
<evidence type="ECO:0000313" key="1">
    <source>
        <dbReference type="EMBL" id="QOX63893.1"/>
    </source>
</evidence>
<dbReference type="Proteomes" id="UP000594014">
    <property type="component" value="Chromosome"/>
</dbReference>
<organism evidence="1 2">
    <name type="scientific">Anoxybacterium hadale</name>
    <dbReference type="NCBI Taxonomy" id="3408580"/>
    <lineage>
        <taxon>Bacteria</taxon>
        <taxon>Bacillati</taxon>
        <taxon>Bacillota</taxon>
        <taxon>Clostridia</taxon>
        <taxon>Peptostreptococcales</taxon>
        <taxon>Anaerovoracaceae</taxon>
        <taxon>Anoxybacterium</taxon>
    </lineage>
</organism>
<dbReference type="EMBL" id="CP042469">
    <property type="protein sequence ID" value="QOX63893.1"/>
    <property type="molecule type" value="Genomic_DNA"/>
</dbReference>
<sequence length="146" mass="17533">MSWYDYDKTRVVLEYRLMYKKYPSYVLCKFEEKLAWEGEVTLIPEGIDAEPMKVRLVYPEGYPVRPPKVYPLYPELPKELWGHEWHRWEGGYICHVQPKLWNVRYTAVDVIEKIHVWYFNYLAYVNKLIPKMPDEGIADISKNVGD</sequence>
<accession>A0ACD1ABD4</accession>
<gene>
    <name evidence="1" type="ORF">FRZ06_11395</name>
</gene>